<feature type="compositionally biased region" description="Basic residues" evidence="1">
    <location>
        <begin position="1"/>
        <end position="11"/>
    </location>
</feature>
<evidence type="ECO:0000256" key="1">
    <source>
        <dbReference type="SAM" id="MobiDB-lite"/>
    </source>
</evidence>
<feature type="region of interest" description="Disordered" evidence="1">
    <location>
        <begin position="117"/>
        <end position="164"/>
    </location>
</feature>
<feature type="compositionally biased region" description="Low complexity" evidence="1">
    <location>
        <begin position="131"/>
        <end position="148"/>
    </location>
</feature>
<feature type="region of interest" description="Disordered" evidence="1">
    <location>
        <begin position="293"/>
        <end position="329"/>
    </location>
</feature>
<feature type="compositionally biased region" description="Basic and acidic residues" evidence="1">
    <location>
        <begin position="18"/>
        <end position="40"/>
    </location>
</feature>
<feature type="region of interest" description="Disordered" evidence="1">
    <location>
        <begin position="463"/>
        <end position="510"/>
    </location>
</feature>
<proteinExistence type="predicted"/>
<accession>A0A4Y9XXA9</accession>
<gene>
    <name evidence="2" type="ORF">EVJ58_g9107</name>
</gene>
<reference evidence="2 3" key="1">
    <citation type="submission" date="2019-01" db="EMBL/GenBank/DDBJ databases">
        <title>Genome sequencing of the rare red list fungi Fomitopsis rosea.</title>
        <authorList>
            <person name="Buettner E."/>
            <person name="Kellner H."/>
        </authorList>
    </citation>
    <scope>NUCLEOTIDE SEQUENCE [LARGE SCALE GENOMIC DNA]</scope>
    <source>
        <strain evidence="2 3">DSM 105464</strain>
    </source>
</reference>
<feature type="compositionally biased region" description="Basic and acidic residues" evidence="1">
    <location>
        <begin position="473"/>
        <end position="483"/>
    </location>
</feature>
<feature type="compositionally biased region" description="Basic residues" evidence="1">
    <location>
        <begin position="152"/>
        <end position="163"/>
    </location>
</feature>
<sequence>MTRRMQKRSRRTASTTDDDPHTGDELQIVKRAKNDAAKDSGDDEPSPALLVAPPALRAHTVGQIPSQLQAPEILFCTPHPSFCSEDAMIPSSAARSVRSDKDEFSPLPAARRMLFRTSSRNLKENRDRALGSPFSSRPGSRAASPSAAMMKGRIRKPSHHVKSRTLSAPLDPARLAHAAHGLLATAADNVAGGHLAIQAKQEKHGNSLHHRTGSYPTASSAQVVDDWLAHPTVLPLGGGAILEPSPDHASFFLDAPNESSTPPRKRRATTGGMRIETQDYDITLSGMLPDSGAYSGAYTQSSSRPSSPEVSGLPRRPPLRMRRRTVNNPSGGSLFSSVLDFSGSAADEQRASYALDIHGADCHQRASSHIPTHENQTSIATAFSALNAGLASAFAPAIDAGQPALGHSLHRSASLPTLHASPVSAKSRNVTDETLLVGLGDLDSPDTQLRDLFVTLGLEDDEKAEGVSATARTSEDLADHEHASLSSASLHPNPRAPRTRQQTQRRQRADTIRASDFMVPFAADKGASGTTAQEQLVNQELTIVTHDVSGVTRRTRSGTVTLASVAASKAAATRRAAERPSGSIGHEHASPLRVHKRSNAGWPTIQMKTNDEPLRLAPGDDEDDELLLKRGSSID</sequence>
<comment type="caution">
    <text evidence="2">The sequence shown here is derived from an EMBL/GenBank/DDBJ whole genome shotgun (WGS) entry which is preliminary data.</text>
</comment>
<feature type="region of interest" description="Disordered" evidence="1">
    <location>
        <begin position="573"/>
        <end position="635"/>
    </location>
</feature>
<dbReference type="Proteomes" id="UP000298390">
    <property type="component" value="Unassembled WGS sequence"/>
</dbReference>
<organism evidence="2 3">
    <name type="scientific">Rhodofomes roseus</name>
    <dbReference type="NCBI Taxonomy" id="34475"/>
    <lineage>
        <taxon>Eukaryota</taxon>
        <taxon>Fungi</taxon>
        <taxon>Dikarya</taxon>
        <taxon>Basidiomycota</taxon>
        <taxon>Agaricomycotina</taxon>
        <taxon>Agaricomycetes</taxon>
        <taxon>Polyporales</taxon>
        <taxon>Rhodofomes</taxon>
    </lineage>
</organism>
<feature type="compositionally biased region" description="Low complexity" evidence="1">
    <location>
        <begin position="301"/>
        <end position="314"/>
    </location>
</feature>
<protein>
    <submittedName>
        <fullName evidence="2">Uncharacterized protein</fullName>
    </submittedName>
</protein>
<dbReference type="AlphaFoldDB" id="A0A4Y9XXA9"/>
<name>A0A4Y9XXA9_9APHY</name>
<evidence type="ECO:0000313" key="3">
    <source>
        <dbReference type="Proteomes" id="UP000298390"/>
    </source>
</evidence>
<dbReference type="EMBL" id="SEKV01000747">
    <property type="protein sequence ID" value="TFY54027.1"/>
    <property type="molecule type" value="Genomic_DNA"/>
</dbReference>
<feature type="region of interest" description="Disordered" evidence="1">
    <location>
        <begin position="1"/>
        <end position="49"/>
    </location>
</feature>
<evidence type="ECO:0000313" key="2">
    <source>
        <dbReference type="EMBL" id="TFY54027.1"/>
    </source>
</evidence>